<keyword evidence="3" id="KW-1185">Reference proteome</keyword>
<evidence type="ECO:0000313" key="2">
    <source>
        <dbReference type="EMBL" id="MBF5056500.1"/>
    </source>
</evidence>
<organism evidence="2 3">
    <name type="scientific">Alloalcanivorax profundimaris</name>
    <dbReference type="NCBI Taxonomy" id="2735259"/>
    <lineage>
        <taxon>Bacteria</taxon>
        <taxon>Pseudomonadati</taxon>
        <taxon>Pseudomonadota</taxon>
        <taxon>Gammaproteobacteria</taxon>
        <taxon>Oceanospirillales</taxon>
        <taxon>Alcanivoracaceae</taxon>
        <taxon>Alloalcanivorax</taxon>
    </lineage>
</organism>
<gene>
    <name evidence="2" type="ORF">Y5W_01794</name>
</gene>
<protein>
    <recommendedName>
        <fullName evidence="4">Lipoprotein</fullName>
    </recommendedName>
</protein>
<sequence length="308" mass="32765">MKPAYRSSASLALSLPLIAFTAVLLSACDDDSDSDYMEEDTGVNRLVVSEDNAGTLAGLVLEQYDSLRYGVMQQQIYEALGNVLDGGCLNGGVLLEPEGTPNPTLIQFDHCEYTTGNVADGTVSLEYDGGALTRLDAEALRFEQTQSSDYVIVQKSQLDGGFDLVPGTGSDEVDFINIEATLRLSGTLDGEDTPFLDLTMDYRGFDATSEYLSDGVDGRRLDGDLSFSGPLEGLVTVVTDTVLSFESDLYCPAGGSLTITGGDGTSLSLNFGTPITVTINGITADYDCDAFEEWMFSQMPSPPTSPGT</sequence>
<evidence type="ECO:0008006" key="4">
    <source>
        <dbReference type="Google" id="ProtNLM"/>
    </source>
</evidence>
<reference evidence="2 3" key="1">
    <citation type="submission" date="2012-09" db="EMBL/GenBank/DDBJ databases">
        <title>Genome Sequence of alkane-degrading Bacterium Alcanivorax sp. 521-1.</title>
        <authorList>
            <person name="Lai Q."/>
            <person name="Shao Z."/>
        </authorList>
    </citation>
    <scope>NUCLEOTIDE SEQUENCE [LARGE SCALE GENOMIC DNA]</scope>
    <source>
        <strain evidence="2 3">521-1</strain>
    </source>
</reference>
<feature type="signal peptide" evidence="1">
    <location>
        <begin position="1"/>
        <end position="21"/>
    </location>
</feature>
<evidence type="ECO:0000313" key="3">
    <source>
        <dbReference type="Proteomes" id="UP000662703"/>
    </source>
</evidence>
<feature type="chain" id="PRO_5047249795" description="Lipoprotein" evidence="1">
    <location>
        <begin position="22"/>
        <end position="308"/>
    </location>
</feature>
<dbReference type="PROSITE" id="PS51257">
    <property type="entry name" value="PROKAR_LIPOPROTEIN"/>
    <property type="match status" value="1"/>
</dbReference>
<dbReference type="EMBL" id="ARXX01000023">
    <property type="protein sequence ID" value="MBF5056500.1"/>
    <property type="molecule type" value="Genomic_DNA"/>
</dbReference>
<accession>A0ABS0ATB2</accession>
<comment type="caution">
    <text evidence="2">The sequence shown here is derived from an EMBL/GenBank/DDBJ whole genome shotgun (WGS) entry which is preliminary data.</text>
</comment>
<dbReference type="Proteomes" id="UP000662703">
    <property type="component" value="Unassembled WGS sequence"/>
</dbReference>
<proteinExistence type="predicted"/>
<keyword evidence="1" id="KW-0732">Signal</keyword>
<dbReference type="RefSeq" id="WP_194297289.1">
    <property type="nucleotide sequence ID" value="NZ_ARXX01000023.1"/>
</dbReference>
<evidence type="ECO:0000256" key="1">
    <source>
        <dbReference type="SAM" id="SignalP"/>
    </source>
</evidence>
<name>A0ABS0ATB2_9GAMM</name>